<dbReference type="InterPro" id="IPR014729">
    <property type="entry name" value="Rossmann-like_a/b/a_fold"/>
</dbReference>
<dbReference type="KEGG" id="mmo:MMOB5760"/>
<dbReference type="HOGENOM" id="CLU_100149_2_0_14"/>
<keyword evidence="8" id="KW-0808">Transferase</keyword>
<evidence type="ECO:0000256" key="1">
    <source>
        <dbReference type="ARBA" id="ARBA00012392"/>
    </source>
</evidence>
<dbReference type="Proteomes" id="UP000009072">
    <property type="component" value="Chromosome"/>
</dbReference>
<dbReference type="GO" id="GO:0004595">
    <property type="term" value="F:pantetheine-phosphate adenylyltransferase activity"/>
    <property type="evidence" value="ECO:0007669"/>
    <property type="project" value="UniProtKB-EC"/>
</dbReference>
<dbReference type="PRINTS" id="PR01020">
    <property type="entry name" value="LPSBIOSNTHSS"/>
</dbReference>
<comment type="catalytic activity">
    <reaction evidence="6">
        <text>(R)-4'-phosphopantetheine + ATP + H(+) = 3'-dephospho-CoA + diphosphate</text>
        <dbReference type="Rhea" id="RHEA:19801"/>
        <dbReference type="ChEBI" id="CHEBI:15378"/>
        <dbReference type="ChEBI" id="CHEBI:30616"/>
        <dbReference type="ChEBI" id="CHEBI:33019"/>
        <dbReference type="ChEBI" id="CHEBI:57328"/>
        <dbReference type="ChEBI" id="CHEBI:61723"/>
        <dbReference type="EC" id="2.7.7.3"/>
    </reaction>
</comment>
<evidence type="ECO:0000313" key="9">
    <source>
        <dbReference type="Proteomes" id="UP000009072"/>
    </source>
</evidence>
<evidence type="ECO:0000256" key="5">
    <source>
        <dbReference type="ARBA" id="ARBA00022993"/>
    </source>
</evidence>
<dbReference type="GO" id="GO:0015937">
    <property type="term" value="P:coenzyme A biosynthetic process"/>
    <property type="evidence" value="ECO:0007669"/>
    <property type="project" value="UniProtKB-KW"/>
</dbReference>
<reference evidence="8 9" key="1">
    <citation type="journal article" date="2004" name="Genome Res.">
        <title>The complete genome and proteome of Mycoplasma mobile.</title>
        <authorList>
            <person name="Jaffe J.D."/>
            <person name="Stange-Thomann N."/>
            <person name="Smith C."/>
            <person name="DeCaprio D."/>
            <person name="Fisher S."/>
            <person name="Butler J."/>
            <person name="Calvo S."/>
            <person name="Elkins T."/>
            <person name="FitzGerald M.G."/>
            <person name="Hafez N."/>
            <person name="Kodira C.D."/>
            <person name="Major J."/>
            <person name="Wang S."/>
            <person name="Wilkinson J."/>
            <person name="Nicol R."/>
            <person name="Nusbaum C."/>
            <person name="Birren B."/>
            <person name="Berg H.C."/>
            <person name="Church G.M."/>
        </authorList>
    </citation>
    <scope>NUCLEOTIDE SEQUENCE [LARGE SCALE GENOMIC DNA]</scope>
    <source>
        <strain evidence="9">ATCC 43663 / 163K / NCTC 11711</strain>
    </source>
</reference>
<dbReference type="InterPro" id="IPR001980">
    <property type="entry name" value="PPAT"/>
</dbReference>
<sequence>MKIIKEETKNALFVGSFTYFKMGHFDVVKRALKVFDYVYIAPSINEEKNNENSLEERYLKLKNKFKNFKRIEIIKNTGDSSSLAKKLNASIVRGVRIDDENIFIRDSLYEKKLIQYYEEHGVECFVVYNKSNSEEFFPENYQIDY</sequence>
<accession>Q6KH68</accession>
<dbReference type="Pfam" id="PF01467">
    <property type="entry name" value="CTP_transf_like"/>
    <property type="match status" value="1"/>
</dbReference>
<dbReference type="OrthoDB" id="9806661at2"/>
<keyword evidence="9" id="KW-1185">Reference proteome</keyword>
<name>Q6KH68_MYCM1</name>
<dbReference type="STRING" id="267748.MMOB5760"/>
<keyword evidence="5" id="KW-0173">Coenzyme A biosynthesis</keyword>
<evidence type="ECO:0000256" key="6">
    <source>
        <dbReference type="ARBA" id="ARBA00029346"/>
    </source>
</evidence>
<proteinExistence type="predicted"/>
<dbReference type="Gene3D" id="3.40.50.620">
    <property type="entry name" value="HUPs"/>
    <property type="match status" value="1"/>
</dbReference>
<evidence type="ECO:0000256" key="3">
    <source>
        <dbReference type="ARBA" id="ARBA00022490"/>
    </source>
</evidence>
<evidence type="ECO:0000256" key="2">
    <source>
        <dbReference type="ARBA" id="ARBA00013868"/>
    </source>
</evidence>
<organism evidence="8 9">
    <name type="scientific">Mycoplasma mobile (strain ATCC 43663 / 163K / NCTC 11711)</name>
    <name type="common">Mesomycoplasma mobile</name>
    <dbReference type="NCBI Taxonomy" id="267748"/>
    <lineage>
        <taxon>Bacteria</taxon>
        <taxon>Bacillati</taxon>
        <taxon>Mycoplasmatota</taxon>
        <taxon>Mycoplasmoidales</taxon>
        <taxon>Metamycoplasmataceae</taxon>
        <taxon>Mesomycoplasma</taxon>
    </lineage>
</organism>
<dbReference type="EC" id="2.7.7.3" evidence="1"/>
<dbReference type="eggNOG" id="COG0669">
    <property type="taxonomic scope" value="Bacteria"/>
</dbReference>
<evidence type="ECO:0000256" key="4">
    <source>
        <dbReference type="ARBA" id="ARBA00022842"/>
    </source>
</evidence>
<feature type="domain" description="Cytidyltransferase-like" evidence="7">
    <location>
        <begin position="12"/>
        <end position="97"/>
    </location>
</feature>
<dbReference type="SUPFAM" id="SSF52374">
    <property type="entry name" value="Nucleotidylyl transferase"/>
    <property type="match status" value="1"/>
</dbReference>
<keyword evidence="3" id="KW-0963">Cytoplasm</keyword>
<evidence type="ECO:0000313" key="8">
    <source>
        <dbReference type="EMBL" id="AAT28062.1"/>
    </source>
</evidence>
<dbReference type="EMBL" id="AE017308">
    <property type="protein sequence ID" value="AAT28062.1"/>
    <property type="molecule type" value="Genomic_DNA"/>
</dbReference>
<keyword evidence="8" id="KW-0548">Nucleotidyltransferase</keyword>
<evidence type="ECO:0000259" key="7">
    <source>
        <dbReference type="Pfam" id="PF01467"/>
    </source>
</evidence>
<keyword evidence="4" id="KW-0460">Magnesium</keyword>
<gene>
    <name evidence="8" type="primary">coaD</name>
    <name evidence="8" type="ordered locus">MMOB5760</name>
</gene>
<dbReference type="RefSeq" id="WP_011265096.1">
    <property type="nucleotide sequence ID" value="NC_006908.1"/>
</dbReference>
<dbReference type="AlphaFoldDB" id="Q6KH68"/>
<protein>
    <recommendedName>
        <fullName evidence="2">Phosphopantetheine adenylyltransferase</fullName>
        <ecNumber evidence="1">2.7.7.3</ecNumber>
    </recommendedName>
</protein>
<dbReference type="InterPro" id="IPR004821">
    <property type="entry name" value="Cyt_trans-like"/>
</dbReference>
<dbReference type="NCBIfam" id="TIGR00125">
    <property type="entry name" value="cyt_tran_rel"/>
    <property type="match status" value="1"/>
</dbReference>